<feature type="compositionally biased region" description="Pro residues" evidence="1">
    <location>
        <begin position="607"/>
        <end position="616"/>
    </location>
</feature>
<proteinExistence type="predicted"/>
<sequence>MIPSYRHGVLINNYSEDLFGVDLYKKRLGAGGYLEDPQVTAARKCSISHLAHQWYQPKPYNPVPDPETAAAQDRRQCVPQYLLFGHAGDVNKDPRRNLQRREFFTSHQFFYQPPEAGEKVKAINRMPSEFFLGDAHELKASAPVATDLVRRSRAKWAEEAAADPVRCWVTSLGGDRRLCSDKGMSSAHSKERGVTQADLQQVDIDAEFKSSSSSSSEGSDSEKEDDGPESTPEMLMRAVAVGGDLAKQTIDTWITDEQTGLRYCYSGSERKMYMWNARSQCMYHWHGRGKMDFLWQANQATQNGATQQQQQQQQEGTTIPAAAAVSVHDVGGETGHDVDKVMWITYIPSSYLWGGEKRGAESPEESIEGAEDQTATPDASDSGSGMEPTNKKARTAAADNASVIARCDARVPGFKTFARRWGIDVNILRHFAKHDGMLIRHVIESFKPTKAKAKNALQKYLQGLTKYPQKWRIVAACRQAVLLEEADGETRELVPPRSLVVGSADEDIRKASDDSVTRLVLPDDTGYVASEHFRIFPLGDDFYVQDLGSNYGITVDGMRYRSTDGPIGPLKDGSIVSIGGGSQHNPPMFICEFNTPEELRRRRVEPEGPPDGPTPPDKSTEVEDRASQDSTDKGTEET</sequence>
<dbReference type="EMBL" id="JAAPAO010000053">
    <property type="protein sequence ID" value="KAF4675027.1"/>
    <property type="molecule type" value="Genomic_DNA"/>
</dbReference>
<feature type="region of interest" description="Disordered" evidence="1">
    <location>
        <begin position="179"/>
        <end position="231"/>
    </location>
</feature>
<reference evidence="3 4" key="1">
    <citation type="submission" date="2020-04" db="EMBL/GenBank/DDBJ databases">
        <title>Perkinsus chesapeaki whole genome sequence.</title>
        <authorList>
            <person name="Bogema D.R."/>
        </authorList>
    </citation>
    <scope>NUCLEOTIDE SEQUENCE [LARGE SCALE GENOMIC DNA]</scope>
    <source>
        <strain evidence="3">ATCC PRA-425</strain>
    </source>
</reference>
<feature type="domain" description="FHA" evidence="2">
    <location>
        <begin position="516"/>
        <end position="579"/>
    </location>
</feature>
<dbReference type="SUPFAM" id="SSF49879">
    <property type="entry name" value="SMAD/FHA domain"/>
    <property type="match status" value="1"/>
</dbReference>
<dbReference type="CDD" id="cd00060">
    <property type="entry name" value="FHA"/>
    <property type="match status" value="1"/>
</dbReference>
<dbReference type="Pfam" id="PF00498">
    <property type="entry name" value="FHA"/>
    <property type="match status" value="1"/>
</dbReference>
<feature type="region of interest" description="Disordered" evidence="1">
    <location>
        <begin position="596"/>
        <end position="638"/>
    </location>
</feature>
<organism evidence="3 4">
    <name type="scientific">Perkinsus chesapeaki</name>
    <name type="common">Clam parasite</name>
    <name type="synonym">Perkinsus andrewsi</name>
    <dbReference type="NCBI Taxonomy" id="330153"/>
    <lineage>
        <taxon>Eukaryota</taxon>
        <taxon>Sar</taxon>
        <taxon>Alveolata</taxon>
        <taxon>Perkinsozoa</taxon>
        <taxon>Perkinsea</taxon>
        <taxon>Perkinsida</taxon>
        <taxon>Perkinsidae</taxon>
        <taxon>Perkinsus</taxon>
    </lineage>
</organism>
<feature type="compositionally biased region" description="Basic and acidic residues" evidence="1">
    <location>
        <begin position="618"/>
        <end position="638"/>
    </location>
</feature>
<evidence type="ECO:0000256" key="1">
    <source>
        <dbReference type="SAM" id="MobiDB-lite"/>
    </source>
</evidence>
<comment type="caution">
    <text evidence="3">The sequence shown here is derived from an EMBL/GenBank/DDBJ whole genome shotgun (WGS) entry which is preliminary data.</text>
</comment>
<protein>
    <recommendedName>
        <fullName evidence="2">FHA domain-containing protein</fullName>
    </recommendedName>
</protein>
<keyword evidence="4" id="KW-1185">Reference proteome</keyword>
<dbReference type="Proteomes" id="UP000591131">
    <property type="component" value="Unassembled WGS sequence"/>
</dbReference>
<evidence type="ECO:0000313" key="4">
    <source>
        <dbReference type="Proteomes" id="UP000591131"/>
    </source>
</evidence>
<evidence type="ECO:0000259" key="2">
    <source>
        <dbReference type="Pfam" id="PF00498"/>
    </source>
</evidence>
<feature type="compositionally biased region" description="Acidic residues" evidence="1">
    <location>
        <begin position="362"/>
        <end position="371"/>
    </location>
</feature>
<feature type="compositionally biased region" description="Low complexity" evidence="1">
    <location>
        <begin position="209"/>
        <end position="218"/>
    </location>
</feature>
<dbReference type="AlphaFoldDB" id="A0A7J6MUK7"/>
<gene>
    <name evidence="3" type="ORF">FOL47_008338</name>
</gene>
<dbReference type="InterPro" id="IPR000253">
    <property type="entry name" value="FHA_dom"/>
</dbReference>
<dbReference type="InterPro" id="IPR008984">
    <property type="entry name" value="SMAD_FHA_dom_sf"/>
</dbReference>
<feature type="region of interest" description="Disordered" evidence="1">
    <location>
        <begin position="357"/>
        <end position="399"/>
    </location>
</feature>
<name>A0A7J6MUK7_PERCH</name>
<evidence type="ECO:0000313" key="3">
    <source>
        <dbReference type="EMBL" id="KAF4675027.1"/>
    </source>
</evidence>
<accession>A0A7J6MUK7</accession>
<feature type="compositionally biased region" description="Polar residues" evidence="1">
    <location>
        <begin position="373"/>
        <end position="383"/>
    </location>
</feature>
<dbReference type="OrthoDB" id="444591at2759"/>
<feature type="compositionally biased region" description="Basic and acidic residues" evidence="1">
    <location>
        <begin position="597"/>
        <end position="606"/>
    </location>
</feature>
<dbReference type="Gene3D" id="2.60.200.20">
    <property type="match status" value="1"/>
</dbReference>